<feature type="domain" description="GFO/IDH/MocA-like oxidoreductase" evidence="4">
    <location>
        <begin position="152"/>
        <end position="266"/>
    </location>
</feature>
<comment type="similarity">
    <text evidence="1">Belongs to the Gfo/Idh/MocA family.</text>
</comment>
<evidence type="ECO:0000259" key="3">
    <source>
        <dbReference type="Pfam" id="PF01408"/>
    </source>
</evidence>
<sequence>MWEIFFNLFNNFDDYNIRMENRRIKWGIIGLGNIATQFASDLVLIENAELTAVASRDIVKAKDFEAKFKSSKVYDSYDLLFEDPEVEIVYIATPHNSHAELSIKALESGKHVLCEKPMALSYNDALRMTEASVKYNRFFMEAFWTRFIPSVQDVLEKIKNGLIGNVNYINADFAFHGSETEHKRLFDKKLGGGALYDIGVYPLFLSYILLGNPKEVLAKAIKHKNDIDLQTSMILQYESAQAVLHASIVSDSEMKAIISGTKGRIELNAPWFVADGYSIFQNGEKEAVFSLPTLGKGYSHEIIECQKCIQNNQIESELWSHKNCLELSQLVEEIKNQINLSF</sequence>
<name>A0A3D9FYX3_9FLAO</name>
<dbReference type="SUPFAM" id="SSF51735">
    <property type="entry name" value="NAD(P)-binding Rossmann-fold domains"/>
    <property type="match status" value="1"/>
</dbReference>
<dbReference type="AlphaFoldDB" id="A0A3D9FYX3"/>
<dbReference type="InterPro" id="IPR055170">
    <property type="entry name" value="GFO_IDH_MocA-like_dom"/>
</dbReference>
<gene>
    <name evidence="5" type="ORF">BD847_0079</name>
</gene>
<evidence type="ECO:0000259" key="4">
    <source>
        <dbReference type="Pfam" id="PF22725"/>
    </source>
</evidence>
<proteinExistence type="inferred from homology"/>
<accession>A0A3D9FYX3</accession>
<dbReference type="InterPro" id="IPR000683">
    <property type="entry name" value="Gfo/Idh/MocA-like_OxRdtase_N"/>
</dbReference>
<evidence type="ECO:0000256" key="1">
    <source>
        <dbReference type="ARBA" id="ARBA00010928"/>
    </source>
</evidence>
<dbReference type="Gene3D" id="3.40.50.720">
    <property type="entry name" value="NAD(P)-binding Rossmann-like Domain"/>
    <property type="match status" value="1"/>
</dbReference>
<evidence type="ECO:0000313" key="6">
    <source>
        <dbReference type="Proteomes" id="UP000257004"/>
    </source>
</evidence>
<dbReference type="PANTHER" id="PTHR22604">
    <property type="entry name" value="OXIDOREDUCTASES"/>
    <property type="match status" value="1"/>
</dbReference>
<evidence type="ECO:0000313" key="5">
    <source>
        <dbReference type="EMBL" id="RED26168.1"/>
    </source>
</evidence>
<dbReference type="InterPro" id="IPR036291">
    <property type="entry name" value="NAD(P)-bd_dom_sf"/>
</dbReference>
<reference evidence="5 6" key="1">
    <citation type="submission" date="2018-07" db="EMBL/GenBank/DDBJ databases">
        <title>Genomic Encyclopedia of Archaeal and Bacterial Type Strains, Phase II (KMG-II): from individual species to whole genera.</title>
        <authorList>
            <person name="Goeker M."/>
        </authorList>
    </citation>
    <scope>NUCLEOTIDE SEQUENCE [LARGE SCALE GENOMIC DNA]</scope>
    <source>
        <strain evidence="5 6">DSM 25795</strain>
    </source>
</reference>
<dbReference type="Proteomes" id="UP000257004">
    <property type="component" value="Unassembled WGS sequence"/>
</dbReference>
<feature type="domain" description="Gfo/Idh/MocA-like oxidoreductase N-terminal" evidence="3">
    <location>
        <begin position="24"/>
        <end position="141"/>
    </location>
</feature>
<dbReference type="GO" id="GO:0016491">
    <property type="term" value="F:oxidoreductase activity"/>
    <property type="evidence" value="ECO:0007669"/>
    <property type="project" value="UniProtKB-KW"/>
</dbReference>
<dbReference type="EMBL" id="QRDQ01000007">
    <property type="protein sequence ID" value="RED26168.1"/>
    <property type="molecule type" value="Genomic_DNA"/>
</dbReference>
<dbReference type="Pfam" id="PF01408">
    <property type="entry name" value="GFO_IDH_MocA"/>
    <property type="match status" value="1"/>
</dbReference>
<dbReference type="SUPFAM" id="SSF55347">
    <property type="entry name" value="Glyceraldehyde-3-phosphate dehydrogenase-like, C-terminal domain"/>
    <property type="match status" value="1"/>
</dbReference>
<dbReference type="PANTHER" id="PTHR22604:SF105">
    <property type="entry name" value="TRANS-1,2-DIHYDROBENZENE-1,2-DIOL DEHYDROGENASE"/>
    <property type="match status" value="1"/>
</dbReference>
<organism evidence="5 6">
    <name type="scientific">Flavobacterium cutihirudinis</name>
    <dbReference type="NCBI Taxonomy" id="1265740"/>
    <lineage>
        <taxon>Bacteria</taxon>
        <taxon>Pseudomonadati</taxon>
        <taxon>Bacteroidota</taxon>
        <taxon>Flavobacteriia</taxon>
        <taxon>Flavobacteriales</taxon>
        <taxon>Flavobacteriaceae</taxon>
        <taxon>Flavobacterium</taxon>
    </lineage>
</organism>
<protein>
    <submittedName>
        <fullName evidence="5">Putative dehydrogenase</fullName>
    </submittedName>
</protein>
<dbReference type="Pfam" id="PF22725">
    <property type="entry name" value="GFO_IDH_MocA_C3"/>
    <property type="match status" value="1"/>
</dbReference>
<evidence type="ECO:0000256" key="2">
    <source>
        <dbReference type="ARBA" id="ARBA00023002"/>
    </source>
</evidence>
<comment type="caution">
    <text evidence="5">The sequence shown here is derived from an EMBL/GenBank/DDBJ whole genome shotgun (WGS) entry which is preliminary data.</text>
</comment>
<dbReference type="Gene3D" id="3.30.360.10">
    <property type="entry name" value="Dihydrodipicolinate Reductase, domain 2"/>
    <property type="match status" value="1"/>
</dbReference>
<dbReference type="GO" id="GO:0000166">
    <property type="term" value="F:nucleotide binding"/>
    <property type="evidence" value="ECO:0007669"/>
    <property type="project" value="InterPro"/>
</dbReference>
<dbReference type="InterPro" id="IPR050984">
    <property type="entry name" value="Gfo/Idh/MocA_domain"/>
</dbReference>
<keyword evidence="6" id="KW-1185">Reference proteome</keyword>
<keyword evidence="2" id="KW-0560">Oxidoreductase</keyword>